<name>A0A1F7U2N4_9BACT</name>
<dbReference type="PROSITE" id="PS51257">
    <property type="entry name" value="PROKAR_LIPOPROTEIN"/>
    <property type="match status" value="1"/>
</dbReference>
<sequence>MMKSMTSIKTHIGIFVLVFACMAGFIAIIAMMFALWSALLDAEQMGVLMLCTFLSMFVLYGVFYGALRQFEISAFKRLVTSNSRLVPLTGRAQFDYFELEGRFGFLFGTIVFDNALVWRCESLSAFHRILKECRKMNPHFETIDC</sequence>
<accession>A0A1F7U2N4</accession>
<gene>
    <name evidence="2" type="ORF">A3C17_00030</name>
</gene>
<protein>
    <submittedName>
        <fullName evidence="2">Uncharacterized protein</fullName>
    </submittedName>
</protein>
<evidence type="ECO:0000313" key="3">
    <source>
        <dbReference type="Proteomes" id="UP000177097"/>
    </source>
</evidence>
<keyword evidence="1" id="KW-1133">Transmembrane helix</keyword>
<evidence type="ECO:0000313" key="2">
    <source>
        <dbReference type="EMBL" id="OGL72068.1"/>
    </source>
</evidence>
<evidence type="ECO:0000256" key="1">
    <source>
        <dbReference type="SAM" id="Phobius"/>
    </source>
</evidence>
<feature type="transmembrane region" description="Helical" evidence="1">
    <location>
        <begin position="45"/>
        <end position="67"/>
    </location>
</feature>
<reference evidence="2 3" key="1">
    <citation type="journal article" date="2016" name="Nat. Commun.">
        <title>Thousands of microbial genomes shed light on interconnected biogeochemical processes in an aquifer system.</title>
        <authorList>
            <person name="Anantharaman K."/>
            <person name="Brown C.T."/>
            <person name="Hug L.A."/>
            <person name="Sharon I."/>
            <person name="Castelle C.J."/>
            <person name="Probst A.J."/>
            <person name="Thomas B.C."/>
            <person name="Singh A."/>
            <person name="Wilkins M.J."/>
            <person name="Karaoz U."/>
            <person name="Brodie E.L."/>
            <person name="Williams K.H."/>
            <person name="Hubbard S.S."/>
            <person name="Banfield J.F."/>
        </authorList>
    </citation>
    <scope>NUCLEOTIDE SEQUENCE [LARGE SCALE GENOMIC DNA]</scope>
</reference>
<comment type="caution">
    <text evidence="2">The sequence shown here is derived from an EMBL/GenBank/DDBJ whole genome shotgun (WGS) entry which is preliminary data.</text>
</comment>
<organism evidence="2 3">
    <name type="scientific">Candidatus Uhrbacteria bacterium RIFCSPHIGHO2_02_FULL_53_13</name>
    <dbReference type="NCBI Taxonomy" id="1802389"/>
    <lineage>
        <taxon>Bacteria</taxon>
        <taxon>Candidatus Uhriibacteriota</taxon>
    </lineage>
</organism>
<feature type="transmembrane region" description="Helical" evidence="1">
    <location>
        <begin position="12"/>
        <end position="39"/>
    </location>
</feature>
<keyword evidence="1" id="KW-0812">Transmembrane</keyword>
<dbReference type="Proteomes" id="UP000177097">
    <property type="component" value="Unassembled WGS sequence"/>
</dbReference>
<dbReference type="AlphaFoldDB" id="A0A1F7U2N4"/>
<proteinExistence type="predicted"/>
<keyword evidence="1" id="KW-0472">Membrane</keyword>
<dbReference type="EMBL" id="MGDX01000001">
    <property type="protein sequence ID" value="OGL72068.1"/>
    <property type="molecule type" value="Genomic_DNA"/>
</dbReference>